<dbReference type="EMBL" id="QUMQ01000001">
    <property type="protein sequence ID" value="REF99494.1"/>
    <property type="molecule type" value="Genomic_DNA"/>
</dbReference>
<dbReference type="OrthoDB" id="4541168at2"/>
<reference evidence="1 2" key="1">
    <citation type="submission" date="2018-08" db="EMBL/GenBank/DDBJ databases">
        <title>Sequencing the genomes of 1000 actinobacteria strains.</title>
        <authorList>
            <person name="Klenk H.-P."/>
        </authorList>
    </citation>
    <scope>NUCLEOTIDE SEQUENCE [LARGE SCALE GENOMIC DNA]</scope>
    <source>
        <strain evidence="1 2">DSM 44099</strain>
    </source>
</reference>
<evidence type="ECO:0000313" key="2">
    <source>
        <dbReference type="Proteomes" id="UP000256913"/>
    </source>
</evidence>
<dbReference type="Proteomes" id="UP000256913">
    <property type="component" value="Unassembled WGS sequence"/>
</dbReference>
<proteinExistence type="predicted"/>
<name>A0A3D9ZSB0_9ACTN</name>
<gene>
    <name evidence="1" type="ORF">DFJ67_5532</name>
</gene>
<protein>
    <submittedName>
        <fullName evidence="1">Uncharacterized protein</fullName>
    </submittedName>
</protein>
<dbReference type="RefSeq" id="WP_147315619.1">
    <property type="nucleotide sequence ID" value="NZ_BONB01000023.1"/>
</dbReference>
<comment type="caution">
    <text evidence="1">The sequence shown here is derived from an EMBL/GenBank/DDBJ whole genome shotgun (WGS) entry which is preliminary data.</text>
</comment>
<keyword evidence="2" id="KW-1185">Reference proteome</keyword>
<dbReference type="AlphaFoldDB" id="A0A3D9ZSB0"/>
<accession>A0A3D9ZSB0</accession>
<evidence type="ECO:0000313" key="1">
    <source>
        <dbReference type="EMBL" id="REF99494.1"/>
    </source>
</evidence>
<sequence>MLDDASLLRRMAATPSISGVLRQLVYFDVEDIASVTGSGARLSSGASLHLIACDGAAGRFFSVGAEAPTQRVMYADSEGGAGMVGSSLGSSLATMVALPNWRDLLGFSGGGDLDQMRRAQAWLEDDMRRGCPDLDQVQATLVGGLELNLPDDPVLTLWESVHTTDPTDFFTDDQDGGLPWGSLFGEWTIERLMR</sequence>
<organism evidence="1 2">
    <name type="scientific">Asanoa ferruginea</name>
    <dbReference type="NCBI Taxonomy" id="53367"/>
    <lineage>
        <taxon>Bacteria</taxon>
        <taxon>Bacillati</taxon>
        <taxon>Actinomycetota</taxon>
        <taxon>Actinomycetes</taxon>
        <taxon>Micromonosporales</taxon>
        <taxon>Micromonosporaceae</taxon>
        <taxon>Asanoa</taxon>
    </lineage>
</organism>